<dbReference type="EMBL" id="AAHFHJ010000033">
    <property type="protein sequence ID" value="EBV4571342.1"/>
    <property type="molecule type" value="Genomic_DNA"/>
</dbReference>
<evidence type="ECO:0000313" key="1">
    <source>
        <dbReference type="EMBL" id="EBV4571342.1"/>
    </source>
</evidence>
<dbReference type="PROSITE" id="PS51257">
    <property type="entry name" value="PROKAR_LIPOPROTEIN"/>
    <property type="match status" value="1"/>
</dbReference>
<comment type="caution">
    <text evidence="1">The sequence shown here is derived from an EMBL/GenBank/DDBJ whole genome shotgun (WGS) entry which is preliminary data.</text>
</comment>
<accession>A0A5V8W2Z3</accession>
<reference evidence="1" key="1">
    <citation type="submission" date="2018-06" db="EMBL/GenBank/DDBJ databases">
        <authorList>
            <person name="Ashton P.M."/>
            <person name="Dallman T."/>
            <person name="Nair S."/>
            <person name="De Pinna E."/>
            <person name="Peters T."/>
            <person name="Grant K."/>
        </authorList>
    </citation>
    <scope>NUCLEOTIDE SEQUENCE</scope>
    <source>
        <strain evidence="1">45256</strain>
    </source>
</reference>
<evidence type="ECO:0008006" key="2">
    <source>
        <dbReference type="Google" id="ProtNLM"/>
    </source>
</evidence>
<gene>
    <name evidence="1" type="ORF">DOW48_20465</name>
</gene>
<organism evidence="1">
    <name type="scientific">Salmonella enterica subsp. enterica serovar Nima</name>
    <dbReference type="NCBI Taxonomy" id="940233"/>
    <lineage>
        <taxon>Bacteria</taxon>
        <taxon>Pseudomonadati</taxon>
        <taxon>Pseudomonadota</taxon>
        <taxon>Gammaproteobacteria</taxon>
        <taxon>Enterobacterales</taxon>
        <taxon>Enterobacteriaceae</taxon>
        <taxon>Salmonella</taxon>
    </lineage>
</organism>
<sequence length="115" mass="13195">MKKLFIIIALFSSFLLSGCNDEPKGKDFIGHWYEEGNKTHPSDIKISYEDGIYHIDVNRYQAFKIKSDDPDYKINKLEAKAESDTVLSGHGPMFPYTMRLENGKLNVGNETYVKK</sequence>
<protein>
    <recommendedName>
        <fullName evidence="2">Lipoprotein</fullName>
    </recommendedName>
</protein>
<dbReference type="AlphaFoldDB" id="A0A5V8W2Z3"/>
<name>A0A5V8W2Z3_SALET</name>
<proteinExistence type="predicted"/>